<sequence>MADEMIRTQLMVAEKLVALLESGTEKLLLIDSRPFVEYNTSHILDAININCSKLMKRRLQQDKVLITELIQHSAKHKIEIDCKQEVVVYDQSSKDVTSLSSDCFLTVLLGKLEKNFSSVYLLSGGFAEFSSSFPGLCEGKSTLIPTCISQPCLPVSNTGPTRILPHLYLGCQRDVLNKMFASMRNQLTLLPTCTLGPFKGNFYSLCCMSYSLVESPTALISWH</sequence>
<dbReference type="InterPro" id="IPR036873">
    <property type="entry name" value="Rhodanese-like_dom_sf"/>
</dbReference>
<dbReference type="PROSITE" id="PS50206">
    <property type="entry name" value="RHODANESE_3"/>
    <property type="match status" value="1"/>
</dbReference>
<evidence type="ECO:0000313" key="4">
    <source>
        <dbReference type="Proteomes" id="UP000694396"/>
    </source>
</evidence>
<dbReference type="CDD" id="cd01446">
    <property type="entry name" value="DSP_MapKP"/>
    <property type="match status" value="1"/>
</dbReference>
<dbReference type="SUPFAM" id="SSF52821">
    <property type="entry name" value="Rhodanese/Cell cycle control phosphatase"/>
    <property type="match status" value="1"/>
</dbReference>
<name>A0A8C3P5V5_9PASS</name>
<dbReference type="Gene3D" id="3.40.250.10">
    <property type="entry name" value="Rhodanese-like domain"/>
    <property type="match status" value="1"/>
</dbReference>
<dbReference type="AlphaFoldDB" id="A0A8C3P5V5"/>
<dbReference type="GO" id="GO:0008330">
    <property type="term" value="F:protein tyrosine/threonine phosphatase activity"/>
    <property type="evidence" value="ECO:0007669"/>
    <property type="project" value="TreeGrafter"/>
</dbReference>
<dbReference type="GO" id="GO:0005737">
    <property type="term" value="C:cytoplasm"/>
    <property type="evidence" value="ECO:0007669"/>
    <property type="project" value="TreeGrafter"/>
</dbReference>
<keyword evidence="4" id="KW-1185">Reference proteome</keyword>
<dbReference type="GO" id="GO:0005634">
    <property type="term" value="C:nucleus"/>
    <property type="evidence" value="ECO:0007669"/>
    <property type="project" value="TreeGrafter"/>
</dbReference>
<organism evidence="3 4">
    <name type="scientific">Cyanoderma ruficeps</name>
    <name type="common">rufous-capped babbler</name>
    <dbReference type="NCBI Taxonomy" id="181631"/>
    <lineage>
        <taxon>Eukaryota</taxon>
        <taxon>Metazoa</taxon>
        <taxon>Chordata</taxon>
        <taxon>Craniata</taxon>
        <taxon>Vertebrata</taxon>
        <taxon>Euteleostomi</taxon>
        <taxon>Archelosauria</taxon>
        <taxon>Archosauria</taxon>
        <taxon>Dinosauria</taxon>
        <taxon>Saurischia</taxon>
        <taxon>Theropoda</taxon>
        <taxon>Coelurosauria</taxon>
        <taxon>Aves</taxon>
        <taxon>Neognathae</taxon>
        <taxon>Neoaves</taxon>
        <taxon>Telluraves</taxon>
        <taxon>Australaves</taxon>
        <taxon>Passeriformes</taxon>
        <taxon>Sylvioidea</taxon>
        <taxon>Timaliidae</taxon>
        <taxon>Cyanoderma</taxon>
    </lineage>
</organism>
<dbReference type="PANTHER" id="PTHR10159">
    <property type="entry name" value="DUAL SPECIFICITY PROTEIN PHOSPHATASE"/>
    <property type="match status" value="1"/>
</dbReference>
<dbReference type="GO" id="GO:0017017">
    <property type="term" value="F:MAP kinase tyrosine/serine/threonine phosphatase activity"/>
    <property type="evidence" value="ECO:0007669"/>
    <property type="project" value="TreeGrafter"/>
</dbReference>
<evidence type="ECO:0000313" key="3">
    <source>
        <dbReference type="Ensembl" id="ENSCRFP00000005252.1"/>
    </source>
</evidence>
<accession>A0A8C3P5V5</accession>
<dbReference type="Ensembl" id="ENSCRFT00000005454.1">
    <property type="protein sequence ID" value="ENSCRFP00000005252.1"/>
    <property type="gene ID" value="ENSCRFG00000004231.1"/>
</dbReference>
<dbReference type="InterPro" id="IPR001763">
    <property type="entry name" value="Rhodanese-like_dom"/>
</dbReference>
<reference evidence="3" key="1">
    <citation type="submission" date="2025-08" db="UniProtKB">
        <authorList>
            <consortium name="Ensembl"/>
        </authorList>
    </citation>
    <scope>IDENTIFICATION</scope>
</reference>
<keyword evidence="1" id="KW-0904">Protein phosphatase</keyword>
<dbReference type="SMART" id="SM00450">
    <property type="entry name" value="RHOD"/>
    <property type="match status" value="1"/>
</dbReference>
<evidence type="ECO:0000259" key="2">
    <source>
        <dbReference type="PROSITE" id="PS50206"/>
    </source>
</evidence>
<feature type="domain" description="Rhodanese" evidence="2">
    <location>
        <begin position="23"/>
        <end position="138"/>
    </location>
</feature>
<dbReference type="FunFam" id="3.40.250.10:FF:000016">
    <property type="entry name" value="Dual specificity phosphatase 16 (Predicted)"/>
    <property type="match status" value="1"/>
</dbReference>
<evidence type="ECO:0000256" key="1">
    <source>
        <dbReference type="ARBA" id="ARBA00022912"/>
    </source>
</evidence>
<protein>
    <submittedName>
        <fullName evidence="3">Dual specificity phosphatase 16</fullName>
    </submittedName>
</protein>
<dbReference type="Pfam" id="PF00581">
    <property type="entry name" value="Rhodanese"/>
    <property type="match status" value="1"/>
</dbReference>
<dbReference type="Proteomes" id="UP000694396">
    <property type="component" value="Unplaced"/>
</dbReference>
<dbReference type="GO" id="GO:0043409">
    <property type="term" value="P:negative regulation of MAPK cascade"/>
    <property type="evidence" value="ECO:0007669"/>
    <property type="project" value="TreeGrafter"/>
</dbReference>
<dbReference type="PANTHER" id="PTHR10159:SF343">
    <property type="entry name" value="DUAL SPECIFICITY PROTEIN PHOSPHATASE 16"/>
    <property type="match status" value="1"/>
</dbReference>
<keyword evidence="1" id="KW-0378">Hydrolase</keyword>
<dbReference type="GO" id="GO:0033550">
    <property type="term" value="F:MAP kinase tyrosine phosphatase activity"/>
    <property type="evidence" value="ECO:0007669"/>
    <property type="project" value="TreeGrafter"/>
</dbReference>
<proteinExistence type="predicted"/>
<reference evidence="3" key="2">
    <citation type="submission" date="2025-09" db="UniProtKB">
        <authorList>
            <consortium name="Ensembl"/>
        </authorList>
    </citation>
    <scope>IDENTIFICATION</scope>
</reference>